<feature type="chain" id="PRO_5045178460" description="Peptidase C39-like domain-containing protein" evidence="1">
    <location>
        <begin position="29"/>
        <end position="367"/>
    </location>
</feature>
<evidence type="ECO:0000256" key="1">
    <source>
        <dbReference type="SAM" id="SignalP"/>
    </source>
</evidence>
<feature type="signal peptide" evidence="1">
    <location>
        <begin position="1"/>
        <end position="28"/>
    </location>
</feature>
<dbReference type="Pfam" id="PF13529">
    <property type="entry name" value="Peptidase_C39_2"/>
    <property type="match status" value="1"/>
</dbReference>
<sequence>MFHNSKRYMGIFFVVLLFSILTVSTANAEENKDTNVEEQNQSVVSSESIIVLNDYMKIGYFLEASDFNITSEREVFDINGRNIAKYYVVESLSGQEYFAIISNTQENSAVLLGGEGNGDVFELGDENYYYFGGYSIVSADDTNQIIEYIKSEDEDLSTNEIIQDLDIQLMNPKASTGDGYGSKLLSSPIFSQKDSDVKSGYQSSACGPTTMAVILQYWHDSKGKSKLQVWKSGYATKGAFINSMYANRGGTFYGMSVNGVRSGLENEAIARGYSASSSSFNNFFSYKTQIDDNRPVAVKFDKWFSKWEPNAKYDYDYHWTPGLGYIYSASSGALLRVQTLGSNSYVRDINYDAHSGIITMVSFSINN</sequence>
<keyword evidence="4" id="KW-1185">Reference proteome</keyword>
<dbReference type="RefSeq" id="WP_354470619.1">
    <property type="nucleotide sequence ID" value="NZ_JBEPSB010000001.1"/>
</dbReference>
<dbReference type="InterPro" id="IPR039564">
    <property type="entry name" value="Peptidase_C39-like"/>
</dbReference>
<keyword evidence="1" id="KW-0732">Signal</keyword>
<organism evidence="3 4">
    <name type="scientific">Lysinibacillus parviboronicapiens</name>
    <dbReference type="NCBI Taxonomy" id="436516"/>
    <lineage>
        <taxon>Bacteria</taxon>
        <taxon>Bacillati</taxon>
        <taxon>Bacillota</taxon>
        <taxon>Bacilli</taxon>
        <taxon>Bacillales</taxon>
        <taxon>Bacillaceae</taxon>
        <taxon>Lysinibacillus</taxon>
    </lineage>
</organism>
<dbReference type="EMBL" id="JBEPSB010000001">
    <property type="protein sequence ID" value="MET4558872.1"/>
    <property type="molecule type" value="Genomic_DNA"/>
</dbReference>
<evidence type="ECO:0000259" key="2">
    <source>
        <dbReference type="Pfam" id="PF13529"/>
    </source>
</evidence>
<comment type="caution">
    <text evidence="3">The sequence shown here is derived from an EMBL/GenBank/DDBJ whole genome shotgun (WGS) entry which is preliminary data.</text>
</comment>
<evidence type="ECO:0000313" key="4">
    <source>
        <dbReference type="Proteomes" id="UP001549363"/>
    </source>
</evidence>
<accession>A0ABV2PD49</accession>
<evidence type="ECO:0000313" key="3">
    <source>
        <dbReference type="EMBL" id="MET4558872.1"/>
    </source>
</evidence>
<dbReference type="Proteomes" id="UP001549363">
    <property type="component" value="Unassembled WGS sequence"/>
</dbReference>
<name>A0ABV2PD49_9BACI</name>
<feature type="domain" description="Peptidase C39-like" evidence="2">
    <location>
        <begin position="188"/>
        <end position="325"/>
    </location>
</feature>
<proteinExistence type="predicted"/>
<gene>
    <name evidence="3" type="ORF">ABIA69_000015</name>
</gene>
<reference evidence="3 4" key="1">
    <citation type="submission" date="2024-06" db="EMBL/GenBank/DDBJ databases">
        <title>Sorghum-associated microbial communities from plants grown in Nebraska, USA.</title>
        <authorList>
            <person name="Schachtman D."/>
        </authorList>
    </citation>
    <scope>NUCLEOTIDE SEQUENCE [LARGE SCALE GENOMIC DNA]</scope>
    <source>
        <strain evidence="3 4">736</strain>
    </source>
</reference>
<protein>
    <recommendedName>
        <fullName evidence="2">Peptidase C39-like domain-containing protein</fullName>
    </recommendedName>
</protein>